<dbReference type="AlphaFoldDB" id="A0A2H3J3D3"/>
<dbReference type="GO" id="GO:0006396">
    <property type="term" value="P:RNA processing"/>
    <property type="evidence" value="ECO:0007669"/>
    <property type="project" value="InterPro"/>
</dbReference>
<dbReference type="OrthoDB" id="2281895at2759"/>
<feature type="compositionally biased region" description="Basic and acidic residues" evidence="1">
    <location>
        <begin position="49"/>
        <end position="58"/>
    </location>
</feature>
<evidence type="ECO:0000256" key="1">
    <source>
        <dbReference type="SAM" id="MobiDB-lite"/>
    </source>
</evidence>
<dbReference type="Gene3D" id="1.10.1520.10">
    <property type="entry name" value="Ribonuclease III domain"/>
    <property type="match status" value="1"/>
</dbReference>
<evidence type="ECO:0000313" key="4">
    <source>
        <dbReference type="Proteomes" id="UP000218811"/>
    </source>
</evidence>
<sequence length="280" mass="30699">MYKSVGRAAWSSRIPAARHPRLPPGVKVQLRSFSVAHEPQQSSSSSSLHDTRAPVPSRERVIPVRNPNDIGDLEHHLNSLFPPLKFPPELAARVLTHASHPEAIFRSSNRLSFIGRRVLQTYLHLFISGSPALEPEHDFGLIAVRAVNPYVLGEYVAPKWALGRVLRWTPVAGQLAGSEAAKDEDARGILERFGPDRSRSVGLYKVMGTTVEALVGAVYHQFGGAVAHRFFHTRILPNILLPGNPEGLNDAFHQHAMEVCAKMGGPNGPLLVSQRKTSPP</sequence>
<name>A0A2H3J3D3_WOLCO</name>
<dbReference type="PANTHER" id="PTHR28160:SF1">
    <property type="entry name" value="LARGE RIBOSOMAL SUBUNIT PROTEIN ML57"/>
    <property type="match status" value="1"/>
</dbReference>
<dbReference type="InterPro" id="IPR040030">
    <property type="entry name" value="Ribosomal_mL57"/>
</dbReference>
<keyword evidence="4" id="KW-1185">Reference proteome</keyword>
<accession>A0A2H3J3D3</accession>
<dbReference type="GO" id="GO:0032543">
    <property type="term" value="P:mitochondrial translation"/>
    <property type="evidence" value="ECO:0007669"/>
    <property type="project" value="InterPro"/>
</dbReference>
<gene>
    <name evidence="3" type="ORF">WOLCODRAFT_140571</name>
</gene>
<evidence type="ECO:0000313" key="3">
    <source>
        <dbReference type="EMBL" id="PCH36760.1"/>
    </source>
</evidence>
<dbReference type="EMBL" id="KB467898">
    <property type="protein sequence ID" value="PCH36760.1"/>
    <property type="molecule type" value="Genomic_DNA"/>
</dbReference>
<dbReference type="InterPro" id="IPR036389">
    <property type="entry name" value="RNase_III_sf"/>
</dbReference>
<dbReference type="Pfam" id="PF14622">
    <property type="entry name" value="Ribonucleas_3_3"/>
    <property type="match status" value="1"/>
</dbReference>
<dbReference type="SUPFAM" id="SSF69065">
    <property type="entry name" value="RNase III domain-like"/>
    <property type="match status" value="1"/>
</dbReference>
<dbReference type="Proteomes" id="UP000218811">
    <property type="component" value="Unassembled WGS sequence"/>
</dbReference>
<dbReference type="CDD" id="cd00593">
    <property type="entry name" value="RIBOc"/>
    <property type="match status" value="1"/>
</dbReference>
<proteinExistence type="predicted"/>
<evidence type="ECO:0000259" key="2">
    <source>
        <dbReference type="Pfam" id="PF14622"/>
    </source>
</evidence>
<dbReference type="GO" id="GO:0003735">
    <property type="term" value="F:structural constituent of ribosome"/>
    <property type="evidence" value="ECO:0007669"/>
    <property type="project" value="InterPro"/>
</dbReference>
<dbReference type="STRING" id="742152.A0A2H3J3D3"/>
<protein>
    <recommendedName>
        <fullName evidence="2">RNase III domain-containing protein</fullName>
    </recommendedName>
</protein>
<dbReference type="PANTHER" id="PTHR28160">
    <property type="entry name" value="54S RIBOSOMAL PROTEIN L15, MITOCHONDRIAL"/>
    <property type="match status" value="1"/>
</dbReference>
<dbReference type="OMA" id="GLYKVMG"/>
<reference evidence="3 4" key="1">
    <citation type="journal article" date="2012" name="Science">
        <title>The Paleozoic origin of enzymatic lignin decomposition reconstructed from 31 fungal genomes.</title>
        <authorList>
            <person name="Floudas D."/>
            <person name="Binder M."/>
            <person name="Riley R."/>
            <person name="Barry K."/>
            <person name="Blanchette R.A."/>
            <person name="Henrissat B."/>
            <person name="Martinez A.T."/>
            <person name="Otillar R."/>
            <person name="Spatafora J.W."/>
            <person name="Yadav J.S."/>
            <person name="Aerts A."/>
            <person name="Benoit I."/>
            <person name="Boyd A."/>
            <person name="Carlson A."/>
            <person name="Copeland A."/>
            <person name="Coutinho P.M."/>
            <person name="de Vries R.P."/>
            <person name="Ferreira P."/>
            <person name="Findley K."/>
            <person name="Foster B."/>
            <person name="Gaskell J."/>
            <person name="Glotzer D."/>
            <person name="Gorecki P."/>
            <person name="Heitman J."/>
            <person name="Hesse C."/>
            <person name="Hori C."/>
            <person name="Igarashi K."/>
            <person name="Jurgens J.A."/>
            <person name="Kallen N."/>
            <person name="Kersten P."/>
            <person name="Kohler A."/>
            <person name="Kuees U."/>
            <person name="Kumar T.K.A."/>
            <person name="Kuo A."/>
            <person name="LaButti K."/>
            <person name="Larrondo L.F."/>
            <person name="Lindquist E."/>
            <person name="Ling A."/>
            <person name="Lombard V."/>
            <person name="Lucas S."/>
            <person name="Lundell T."/>
            <person name="Martin R."/>
            <person name="McLaughlin D.J."/>
            <person name="Morgenstern I."/>
            <person name="Morin E."/>
            <person name="Murat C."/>
            <person name="Nagy L.G."/>
            <person name="Nolan M."/>
            <person name="Ohm R.A."/>
            <person name="Patyshakuliyeva A."/>
            <person name="Rokas A."/>
            <person name="Ruiz-Duenas F.J."/>
            <person name="Sabat G."/>
            <person name="Salamov A."/>
            <person name="Samejima M."/>
            <person name="Schmutz J."/>
            <person name="Slot J.C."/>
            <person name="St John F."/>
            <person name="Stenlid J."/>
            <person name="Sun H."/>
            <person name="Sun S."/>
            <person name="Syed K."/>
            <person name="Tsang A."/>
            <person name="Wiebenga A."/>
            <person name="Young D."/>
            <person name="Pisabarro A."/>
            <person name="Eastwood D.C."/>
            <person name="Martin F."/>
            <person name="Cullen D."/>
            <person name="Grigoriev I.V."/>
            <person name="Hibbett D.S."/>
        </authorList>
    </citation>
    <scope>NUCLEOTIDE SEQUENCE [LARGE SCALE GENOMIC DNA]</scope>
    <source>
        <strain evidence="3 4">MD-104</strain>
    </source>
</reference>
<dbReference type="GO" id="GO:0005762">
    <property type="term" value="C:mitochondrial large ribosomal subunit"/>
    <property type="evidence" value="ECO:0007669"/>
    <property type="project" value="InterPro"/>
</dbReference>
<dbReference type="InterPro" id="IPR000999">
    <property type="entry name" value="RNase_III_dom"/>
</dbReference>
<feature type="region of interest" description="Disordered" evidence="1">
    <location>
        <begin position="34"/>
        <end position="58"/>
    </location>
</feature>
<dbReference type="GO" id="GO:0004525">
    <property type="term" value="F:ribonuclease III activity"/>
    <property type="evidence" value="ECO:0007669"/>
    <property type="project" value="InterPro"/>
</dbReference>
<feature type="domain" description="RNase III" evidence="2">
    <location>
        <begin position="88"/>
        <end position="238"/>
    </location>
</feature>
<organism evidence="3 4">
    <name type="scientific">Wolfiporia cocos (strain MD-104)</name>
    <name type="common">Brown rot fungus</name>
    <dbReference type="NCBI Taxonomy" id="742152"/>
    <lineage>
        <taxon>Eukaryota</taxon>
        <taxon>Fungi</taxon>
        <taxon>Dikarya</taxon>
        <taxon>Basidiomycota</taxon>
        <taxon>Agaricomycotina</taxon>
        <taxon>Agaricomycetes</taxon>
        <taxon>Polyporales</taxon>
        <taxon>Phaeolaceae</taxon>
        <taxon>Wolfiporia</taxon>
    </lineage>
</organism>